<keyword evidence="3" id="KW-0479">Metal-binding</keyword>
<sequence>MKGLFDIGTASATVRRLVSMIREKPLGEETTNIEDEHWPEKAVKSLVKKLKKSKAIDELEKAISSEDPNTDCVCIPRSLDGRLQVSQRKCLPHVIYCRMWRYPELASSHQLKSVPHCRFPYSKKLESVCVNPYHYERIENPPLPAILIPRNDNGISSLSNVGDLSKPLRTVYPAMDTNEMVTQGVPNRTVIGSEQAGWQNNLNSSMLSSPNINSPVGINAISIMPLSPTENTMENRLFPANTEAISPRGYMSEDLEMDEGQSPDSSQVLSPTANNLNLIAVEYCEPPFWCSVSYYELSERVGETFHASQPSLIVDGYTAPSDAERFCLGQLSNVNRTASVMEARKHIGRGARFYYIGSEVFCECLSDSAIFVQSPNCNQRHGWHPATVCKIPPNCNLKIFNNAEFAALLAASVPQGFEAVYALTRMCTIRVSFVKGWGAEYRRQTITATPCWVEAYLNGPLQWLDSVLKQMGSPPNRCTSFT</sequence>
<organism evidence="11 12">
    <name type="scientific">Cercopithifilaria johnstoni</name>
    <dbReference type="NCBI Taxonomy" id="2874296"/>
    <lineage>
        <taxon>Eukaryota</taxon>
        <taxon>Metazoa</taxon>
        <taxon>Ecdysozoa</taxon>
        <taxon>Nematoda</taxon>
        <taxon>Chromadorea</taxon>
        <taxon>Rhabditida</taxon>
        <taxon>Spirurina</taxon>
        <taxon>Spiruromorpha</taxon>
        <taxon>Filarioidea</taxon>
        <taxon>Onchocercidae</taxon>
        <taxon>Cercopithifilaria</taxon>
    </lineage>
</organism>
<evidence type="ECO:0000259" key="10">
    <source>
        <dbReference type="PROSITE" id="PS51076"/>
    </source>
</evidence>
<dbReference type="GO" id="GO:0032924">
    <property type="term" value="P:activin receptor signaling pathway"/>
    <property type="evidence" value="ECO:0007669"/>
    <property type="project" value="TreeGrafter"/>
</dbReference>
<dbReference type="GO" id="GO:0051239">
    <property type="term" value="P:regulation of multicellular organismal process"/>
    <property type="evidence" value="ECO:0007669"/>
    <property type="project" value="UniProtKB-ARBA"/>
</dbReference>
<evidence type="ECO:0000313" key="11">
    <source>
        <dbReference type="EMBL" id="CAG9529712.1"/>
    </source>
</evidence>
<evidence type="ECO:0000256" key="1">
    <source>
        <dbReference type="ARBA" id="ARBA00005545"/>
    </source>
</evidence>
<evidence type="ECO:0000256" key="2">
    <source>
        <dbReference type="ARBA" id="ARBA00022490"/>
    </source>
</evidence>
<dbReference type="InterPro" id="IPR013019">
    <property type="entry name" value="MAD_homology_MH1"/>
</dbReference>
<dbReference type="SMART" id="SM00524">
    <property type="entry name" value="DWB"/>
    <property type="match status" value="1"/>
</dbReference>
<feature type="domain" description="MH2" evidence="10">
    <location>
        <begin position="289"/>
        <end position="482"/>
    </location>
</feature>
<dbReference type="GO" id="GO:0000978">
    <property type="term" value="F:RNA polymerase II cis-regulatory region sequence-specific DNA binding"/>
    <property type="evidence" value="ECO:0007669"/>
    <property type="project" value="TreeGrafter"/>
</dbReference>
<keyword evidence="2 8" id="KW-0963">Cytoplasm</keyword>
<dbReference type="Proteomes" id="UP000746747">
    <property type="component" value="Unassembled WGS sequence"/>
</dbReference>
<evidence type="ECO:0000256" key="3">
    <source>
        <dbReference type="ARBA" id="ARBA00022723"/>
    </source>
</evidence>
<comment type="caution">
    <text evidence="11">The sequence shown here is derived from an EMBL/GenBank/DDBJ whole genome shotgun (WGS) entry which is preliminary data.</text>
</comment>
<evidence type="ECO:0000256" key="5">
    <source>
        <dbReference type="ARBA" id="ARBA00023015"/>
    </source>
</evidence>
<dbReference type="PANTHER" id="PTHR13703:SF25">
    <property type="entry name" value="MOTHERS AGAINST DECAPENTAPLEGIC HOMOLOG"/>
    <property type="match status" value="1"/>
</dbReference>
<dbReference type="GO" id="GO:0005737">
    <property type="term" value="C:cytoplasm"/>
    <property type="evidence" value="ECO:0007669"/>
    <property type="project" value="UniProtKB-SubCell"/>
</dbReference>
<dbReference type="InterPro" id="IPR003619">
    <property type="entry name" value="MAD_homology1_Dwarfin-type"/>
</dbReference>
<dbReference type="GO" id="GO:0045944">
    <property type="term" value="P:positive regulation of transcription by RNA polymerase II"/>
    <property type="evidence" value="ECO:0007669"/>
    <property type="project" value="TreeGrafter"/>
</dbReference>
<dbReference type="GO" id="GO:0071144">
    <property type="term" value="C:heteromeric SMAD protein complex"/>
    <property type="evidence" value="ECO:0007669"/>
    <property type="project" value="TreeGrafter"/>
</dbReference>
<dbReference type="Pfam" id="PF03165">
    <property type="entry name" value="MH1"/>
    <property type="match status" value="1"/>
</dbReference>
<dbReference type="SUPFAM" id="SSF49879">
    <property type="entry name" value="SMAD/FHA domain"/>
    <property type="match status" value="1"/>
</dbReference>
<dbReference type="Pfam" id="PF03166">
    <property type="entry name" value="MH2"/>
    <property type="match status" value="1"/>
</dbReference>
<name>A0A8J2LVI3_9BILA</name>
<dbReference type="InterPro" id="IPR036578">
    <property type="entry name" value="SMAD_MH1_sf"/>
</dbReference>
<keyword evidence="12" id="KW-1185">Reference proteome</keyword>
<dbReference type="Gene3D" id="2.60.200.10">
    <property type="match status" value="1"/>
</dbReference>
<dbReference type="OrthoDB" id="5794312at2759"/>
<evidence type="ECO:0000256" key="6">
    <source>
        <dbReference type="ARBA" id="ARBA00023163"/>
    </source>
</evidence>
<evidence type="ECO:0000256" key="7">
    <source>
        <dbReference type="ARBA" id="ARBA00023242"/>
    </source>
</evidence>
<proteinExistence type="inferred from homology"/>
<dbReference type="GO" id="GO:0009653">
    <property type="term" value="P:anatomical structure morphogenesis"/>
    <property type="evidence" value="ECO:0007669"/>
    <property type="project" value="TreeGrafter"/>
</dbReference>
<keyword evidence="4" id="KW-0862">Zinc</keyword>
<dbReference type="InterPro" id="IPR013790">
    <property type="entry name" value="Dwarfin"/>
</dbReference>
<dbReference type="PROSITE" id="PS51076">
    <property type="entry name" value="MH2"/>
    <property type="match status" value="1"/>
</dbReference>
<keyword evidence="7 8" id="KW-0539">Nucleus</keyword>
<accession>A0A8J2LVI3</accession>
<dbReference type="InterPro" id="IPR001132">
    <property type="entry name" value="SMAD_dom_Dwarfin-type"/>
</dbReference>
<evidence type="ECO:0000259" key="9">
    <source>
        <dbReference type="PROSITE" id="PS51075"/>
    </source>
</evidence>
<dbReference type="SUPFAM" id="SSF56366">
    <property type="entry name" value="SMAD MH1 domain"/>
    <property type="match status" value="1"/>
</dbReference>
<dbReference type="GO" id="GO:0000981">
    <property type="term" value="F:DNA-binding transcription factor activity, RNA polymerase II-specific"/>
    <property type="evidence" value="ECO:0007669"/>
    <property type="project" value="TreeGrafter"/>
</dbReference>
<keyword evidence="6 8" id="KW-0804">Transcription</keyword>
<protein>
    <recommendedName>
        <fullName evidence="8">Mothers against decapentaplegic homolog</fullName>
        <shortName evidence="8">MAD homolog</shortName>
        <shortName evidence="8">Mothers against DPP homolog</shortName>
    </recommendedName>
    <alternativeName>
        <fullName evidence="8">SMAD family member</fullName>
    </alternativeName>
</protein>
<dbReference type="AlphaFoldDB" id="A0A8J2LVI3"/>
<evidence type="ECO:0000256" key="8">
    <source>
        <dbReference type="RuleBase" id="RU361195"/>
    </source>
</evidence>
<feature type="domain" description="MH1" evidence="9">
    <location>
        <begin position="12"/>
        <end position="144"/>
    </location>
</feature>
<dbReference type="Gene3D" id="3.90.520.10">
    <property type="entry name" value="SMAD MH1 domain"/>
    <property type="match status" value="1"/>
</dbReference>
<comment type="subcellular location">
    <subcellularLocation>
        <location evidence="8">Cytoplasm</location>
    </subcellularLocation>
    <subcellularLocation>
        <location evidence="8">Nucleus</location>
    </subcellularLocation>
</comment>
<dbReference type="SMART" id="SM00523">
    <property type="entry name" value="DWA"/>
    <property type="match status" value="1"/>
</dbReference>
<dbReference type="GO" id="GO:0060395">
    <property type="term" value="P:SMAD protein signal transduction"/>
    <property type="evidence" value="ECO:0007669"/>
    <property type="project" value="TreeGrafter"/>
</dbReference>
<dbReference type="GO" id="GO:0070411">
    <property type="term" value="F:I-SMAD binding"/>
    <property type="evidence" value="ECO:0007669"/>
    <property type="project" value="TreeGrafter"/>
</dbReference>
<dbReference type="FunFam" id="2.60.200.10:FF:000001">
    <property type="entry name" value="Mothers against decapentaplegic homolog"/>
    <property type="match status" value="1"/>
</dbReference>
<evidence type="ECO:0000313" key="12">
    <source>
        <dbReference type="Proteomes" id="UP000746747"/>
    </source>
</evidence>
<dbReference type="GO" id="GO:0009791">
    <property type="term" value="P:post-embryonic development"/>
    <property type="evidence" value="ECO:0007669"/>
    <property type="project" value="UniProtKB-ARBA"/>
</dbReference>
<dbReference type="PROSITE" id="PS51075">
    <property type="entry name" value="MH1"/>
    <property type="match status" value="1"/>
</dbReference>
<evidence type="ECO:0000256" key="4">
    <source>
        <dbReference type="ARBA" id="ARBA00022833"/>
    </source>
</evidence>
<dbReference type="PANTHER" id="PTHR13703">
    <property type="entry name" value="SMAD"/>
    <property type="match status" value="1"/>
</dbReference>
<dbReference type="GO" id="GO:0050793">
    <property type="term" value="P:regulation of developmental process"/>
    <property type="evidence" value="ECO:0007669"/>
    <property type="project" value="UniProtKB-ARBA"/>
</dbReference>
<comment type="similarity">
    <text evidence="1 8">Belongs to the dwarfin/SMAD family.</text>
</comment>
<reference evidence="11" key="1">
    <citation type="submission" date="2021-09" db="EMBL/GenBank/DDBJ databases">
        <authorList>
            <consortium name="Pathogen Informatics"/>
        </authorList>
    </citation>
    <scope>NUCLEOTIDE SEQUENCE</scope>
</reference>
<dbReference type="InterPro" id="IPR008984">
    <property type="entry name" value="SMAD_FHA_dom_sf"/>
</dbReference>
<dbReference type="InterPro" id="IPR017855">
    <property type="entry name" value="SMAD-like_dom_sf"/>
</dbReference>
<keyword evidence="5 8" id="KW-0805">Transcription regulation</keyword>
<dbReference type="EMBL" id="CAKAEH010000067">
    <property type="protein sequence ID" value="CAG9529712.1"/>
    <property type="molecule type" value="Genomic_DNA"/>
</dbReference>
<gene>
    <name evidence="11" type="ORF">CJOHNSTONI_LOCUS269</name>
</gene>
<dbReference type="GO" id="GO:0046872">
    <property type="term" value="F:metal ion binding"/>
    <property type="evidence" value="ECO:0007669"/>
    <property type="project" value="UniProtKB-KW"/>
</dbReference>
<dbReference type="GO" id="GO:0030154">
    <property type="term" value="P:cell differentiation"/>
    <property type="evidence" value="ECO:0007669"/>
    <property type="project" value="TreeGrafter"/>
</dbReference>